<keyword evidence="8" id="KW-1185">Reference proteome</keyword>
<feature type="domain" description="HAT C-terminal dimerisation" evidence="6">
    <location>
        <begin position="127"/>
        <end position="202"/>
    </location>
</feature>
<dbReference type="GO" id="GO:0008270">
    <property type="term" value="F:zinc ion binding"/>
    <property type="evidence" value="ECO:0007669"/>
    <property type="project" value="UniProtKB-KW"/>
</dbReference>
<evidence type="ECO:0000256" key="1">
    <source>
        <dbReference type="ARBA" id="ARBA00004123"/>
    </source>
</evidence>
<evidence type="ECO:0000256" key="2">
    <source>
        <dbReference type="ARBA" id="ARBA00022723"/>
    </source>
</evidence>
<dbReference type="Pfam" id="PF05699">
    <property type="entry name" value="Dimer_Tnp_hAT"/>
    <property type="match status" value="1"/>
</dbReference>
<dbReference type="SUPFAM" id="SSF53098">
    <property type="entry name" value="Ribonuclease H-like"/>
    <property type="match status" value="1"/>
</dbReference>
<accession>A0A813QEI8</accession>
<sequence>MGRMASASHKCSRLAESIADNFKLSIPTPDPRYKDKWIHKLRLVSSSILSLKTIVRNEIVSYAIKNKYVDETRPISVTSPQYEPLIQENHSKKRKLKIDLMSYLTYNETVSQNENLDNSELKRFENELDIYLNEINENIESYIFKYWEKRSLDLRVLSSLARDIFSIQASSAPIERYFSCSTFLMRPHRIRFTYKNLSNLMF</sequence>
<comment type="subcellular location">
    <subcellularLocation>
        <location evidence="1">Nucleus</location>
    </subcellularLocation>
</comment>
<dbReference type="InterPro" id="IPR052035">
    <property type="entry name" value="ZnF_BED_domain_contain"/>
</dbReference>
<gene>
    <name evidence="7" type="ORF">OXX778_LOCUS4714</name>
</gene>
<keyword evidence="4" id="KW-0862">Zinc</keyword>
<reference evidence="7" key="1">
    <citation type="submission" date="2021-02" db="EMBL/GenBank/DDBJ databases">
        <authorList>
            <person name="Nowell W R."/>
        </authorList>
    </citation>
    <scope>NUCLEOTIDE SEQUENCE</scope>
    <source>
        <strain evidence="7">Ploen Becks lab</strain>
    </source>
</reference>
<evidence type="ECO:0000313" key="7">
    <source>
        <dbReference type="EMBL" id="CAF0766385.1"/>
    </source>
</evidence>
<comment type="caution">
    <text evidence="7">The sequence shown here is derived from an EMBL/GenBank/DDBJ whole genome shotgun (WGS) entry which is preliminary data.</text>
</comment>
<dbReference type="GO" id="GO:0005634">
    <property type="term" value="C:nucleus"/>
    <property type="evidence" value="ECO:0007669"/>
    <property type="project" value="UniProtKB-SubCell"/>
</dbReference>
<evidence type="ECO:0000313" key="8">
    <source>
        <dbReference type="Proteomes" id="UP000663879"/>
    </source>
</evidence>
<keyword evidence="5" id="KW-0539">Nucleus</keyword>
<dbReference type="AlphaFoldDB" id="A0A813QEI8"/>
<dbReference type="PANTHER" id="PTHR46481">
    <property type="entry name" value="ZINC FINGER BED DOMAIN-CONTAINING PROTEIN 4"/>
    <property type="match status" value="1"/>
</dbReference>
<dbReference type="PANTHER" id="PTHR46481:SF10">
    <property type="entry name" value="ZINC FINGER BED DOMAIN-CONTAINING PROTEIN 39"/>
    <property type="match status" value="1"/>
</dbReference>
<dbReference type="Proteomes" id="UP000663879">
    <property type="component" value="Unassembled WGS sequence"/>
</dbReference>
<proteinExistence type="predicted"/>
<dbReference type="InterPro" id="IPR012337">
    <property type="entry name" value="RNaseH-like_sf"/>
</dbReference>
<evidence type="ECO:0000256" key="3">
    <source>
        <dbReference type="ARBA" id="ARBA00022771"/>
    </source>
</evidence>
<organism evidence="7 8">
    <name type="scientific">Brachionus calyciflorus</name>
    <dbReference type="NCBI Taxonomy" id="104777"/>
    <lineage>
        <taxon>Eukaryota</taxon>
        <taxon>Metazoa</taxon>
        <taxon>Spiralia</taxon>
        <taxon>Gnathifera</taxon>
        <taxon>Rotifera</taxon>
        <taxon>Eurotatoria</taxon>
        <taxon>Monogononta</taxon>
        <taxon>Pseudotrocha</taxon>
        <taxon>Ploima</taxon>
        <taxon>Brachionidae</taxon>
        <taxon>Brachionus</taxon>
    </lineage>
</organism>
<dbReference type="EMBL" id="CAJNOC010000478">
    <property type="protein sequence ID" value="CAF0766385.1"/>
    <property type="molecule type" value="Genomic_DNA"/>
</dbReference>
<evidence type="ECO:0000256" key="5">
    <source>
        <dbReference type="ARBA" id="ARBA00023242"/>
    </source>
</evidence>
<dbReference type="GO" id="GO:0046983">
    <property type="term" value="F:protein dimerization activity"/>
    <property type="evidence" value="ECO:0007669"/>
    <property type="project" value="InterPro"/>
</dbReference>
<evidence type="ECO:0000259" key="6">
    <source>
        <dbReference type="Pfam" id="PF05699"/>
    </source>
</evidence>
<name>A0A813QEI8_9BILA</name>
<evidence type="ECO:0000256" key="4">
    <source>
        <dbReference type="ARBA" id="ARBA00022833"/>
    </source>
</evidence>
<keyword evidence="3" id="KW-0863">Zinc-finger</keyword>
<protein>
    <recommendedName>
        <fullName evidence="6">HAT C-terminal dimerisation domain-containing protein</fullName>
    </recommendedName>
</protein>
<dbReference type="InterPro" id="IPR008906">
    <property type="entry name" value="HATC_C_dom"/>
</dbReference>
<keyword evidence="2" id="KW-0479">Metal-binding</keyword>
<dbReference type="OrthoDB" id="10057873at2759"/>